<evidence type="ECO:0000313" key="7">
    <source>
        <dbReference type="EMBL" id="QWQ22573.2"/>
    </source>
</evidence>
<comment type="function">
    <text evidence="5">Part of the ABC transporter complex BtuCDF involved in vitamin B12 import. Binds vitamin B12 and delivers it to the periplasmic surface of BtuC.</text>
</comment>
<keyword evidence="1 5" id="KW-0813">Transport</keyword>
<dbReference type="InterPro" id="IPR023544">
    <property type="entry name" value="ABC_transptr_vit_B12-bd"/>
</dbReference>
<evidence type="ECO:0000256" key="4">
    <source>
        <dbReference type="ARBA" id="ARBA00023157"/>
    </source>
</evidence>
<comment type="subunit">
    <text evidence="5">The complex is composed of two ATP-binding proteins (BtuD), two transmembrane proteins (BtuC) and a solute-binding protein (BtuF).</text>
</comment>
<reference evidence="7" key="1">
    <citation type="submission" date="2021-06" db="EMBL/GenBank/DDBJ databases">
        <title>Emergence of genetically related NDM-1-producing Providencia rettgeri strains in Argentina.</title>
        <authorList>
            <person name="Pasteran F."/>
            <person name="Meo A."/>
            <person name="Gomez S."/>
            <person name="Derdoy L."/>
            <person name="Albronoz E."/>
            <person name="Faccone D."/>
            <person name="Guerriero L."/>
            <person name="Archuby D."/>
            <person name="Tarzia A."/>
            <person name="Lopez M."/>
            <person name="Corso A."/>
        </authorList>
    </citation>
    <scope>NUCLEOTIDE SEQUENCE</scope>
    <source>
        <strain evidence="7">PreM15628</strain>
    </source>
</reference>
<dbReference type="InterPro" id="IPR054828">
    <property type="entry name" value="Vit_B12_bind_prot"/>
</dbReference>
<dbReference type="SUPFAM" id="SSF53807">
    <property type="entry name" value="Helical backbone' metal receptor"/>
    <property type="match status" value="1"/>
</dbReference>
<evidence type="ECO:0000256" key="1">
    <source>
        <dbReference type="ARBA" id="ARBA00022448"/>
    </source>
</evidence>
<sequence>MKRITHYFSLTITLLCALLVAFSALGATKQRVISLSPANTELAYAAGLGDSLIAVSAYSDYPEQAKKLEQVSDWQGLNVERIIALKPDLILAWRGGNPQRPLDQLAGLGIPIIYFDPQTIDDVINSVIELAQYSPTPEIAQQNVEKMRSRLAPYQKEKISNKKSKKVFIQLGTQPLFSAGNHTLQNDVVEFCGSENIFANSAVQWPQVSREQVLTRKPDVIIMTGSAEQEKTVKKFWHSQLNVPIIRLNEDWFHRAGPRIVNATEQLCEQLNALSDWELQITNYKLQITNYKLQITNYKLQITNYKNFLNSSSCGKAANEDISGSIH</sequence>
<feature type="binding site" evidence="5">
    <location>
        <position position="58"/>
    </location>
    <ligand>
        <name>cyanocob(III)alamin</name>
        <dbReference type="ChEBI" id="CHEBI:17439"/>
    </ligand>
</feature>
<evidence type="ECO:0000259" key="6">
    <source>
        <dbReference type="PROSITE" id="PS50983"/>
    </source>
</evidence>
<evidence type="ECO:0000313" key="8">
    <source>
        <dbReference type="Proteomes" id="UP000682358"/>
    </source>
</evidence>
<dbReference type="Gene3D" id="3.40.50.1980">
    <property type="entry name" value="Nitrogenase molybdenum iron protein domain"/>
    <property type="match status" value="2"/>
</dbReference>
<evidence type="ECO:0000256" key="2">
    <source>
        <dbReference type="ARBA" id="ARBA00022729"/>
    </source>
</evidence>
<dbReference type="NCBIfam" id="NF002894">
    <property type="entry name" value="PRK03379.1"/>
    <property type="match status" value="1"/>
</dbReference>
<feature type="site" description="Important for BtuC binding" evidence="5">
    <location>
        <position position="80"/>
    </location>
</feature>
<dbReference type="InterPro" id="IPR002491">
    <property type="entry name" value="ABC_transptr_periplasmic_BD"/>
</dbReference>
<proteinExistence type="inferred from homology"/>
<accession>A0AAJ4NLQ6</accession>
<dbReference type="GO" id="GO:0042597">
    <property type="term" value="C:periplasmic space"/>
    <property type="evidence" value="ECO:0007669"/>
    <property type="project" value="UniProtKB-SubCell"/>
</dbReference>
<dbReference type="PROSITE" id="PS50983">
    <property type="entry name" value="FE_B12_PBP"/>
    <property type="match status" value="1"/>
</dbReference>
<gene>
    <name evidence="5 7" type="primary">btuF</name>
    <name evidence="7" type="ORF">KOF27_05070</name>
</gene>
<feature type="site" description="Important for BtuC binding" evidence="5">
    <location>
        <position position="211"/>
    </location>
</feature>
<dbReference type="NCBIfam" id="NF038402">
    <property type="entry name" value="TroA_like"/>
    <property type="match status" value="1"/>
</dbReference>
<dbReference type="GO" id="GO:0031419">
    <property type="term" value="F:cobalamin binding"/>
    <property type="evidence" value="ECO:0007669"/>
    <property type="project" value="InterPro"/>
</dbReference>
<comment type="subcellular location">
    <subcellularLocation>
        <location evidence="5">Periplasm</location>
    </subcellularLocation>
</comment>
<dbReference type="InterPro" id="IPR051030">
    <property type="entry name" value="Vitamin_B12-ABC_binding"/>
</dbReference>
<dbReference type="GO" id="GO:0015889">
    <property type="term" value="P:cobalamin transport"/>
    <property type="evidence" value="ECO:0007669"/>
    <property type="project" value="UniProtKB-UniRule"/>
</dbReference>
<protein>
    <recommendedName>
        <fullName evidence="5">Vitamin B12-binding protein</fullName>
    </recommendedName>
</protein>
<dbReference type="EMBL" id="CP076405">
    <property type="protein sequence ID" value="QWQ22573.2"/>
    <property type="molecule type" value="Genomic_DNA"/>
</dbReference>
<evidence type="ECO:0000256" key="3">
    <source>
        <dbReference type="ARBA" id="ARBA00022764"/>
    </source>
</evidence>
<keyword evidence="2 5" id="KW-0732">Signal</keyword>
<keyword evidence="3 5" id="KW-0574">Periplasm</keyword>
<comment type="similarity">
    <text evidence="5">Belongs to the BtuF family.</text>
</comment>
<organism evidence="7 8">
    <name type="scientific">Providencia rettgeri</name>
    <dbReference type="NCBI Taxonomy" id="587"/>
    <lineage>
        <taxon>Bacteria</taxon>
        <taxon>Pseudomonadati</taxon>
        <taxon>Pseudomonadota</taxon>
        <taxon>Gammaproteobacteria</taxon>
        <taxon>Enterobacterales</taxon>
        <taxon>Morganellaceae</taxon>
        <taxon>Providencia</taxon>
    </lineage>
</organism>
<keyword evidence="4 5" id="KW-1015">Disulfide bond</keyword>
<feature type="disulfide bond" evidence="5">
    <location>
        <begin position="192"/>
        <end position="268"/>
    </location>
</feature>
<feature type="domain" description="Fe/B12 periplasmic-binding" evidence="6">
    <location>
        <begin position="31"/>
        <end position="275"/>
    </location>
</feature>
<dbReference type="HAMAP" id="MF_01000">
    <property type="entry name" value="BtuF"/>
    <property type="match status" value="1"/>
</dbReference>
<dbReference type="PANTHER" id="PTHR42860">
    <property type="entry name" value="VITAMIN B12-BINDING PROTEIN"/>
    <property type="match status" value="1"/>
</dbReference>
<evidence type="ECO:0000256" key="5">
    <source>
        <dbReference type="HAMAP-Rule" id="MF_01000"/>
    </source>
</evidence>
<dbReference type="PANTHER" id="PTHR42860:SF1">
    <property type="entry name" value="VITAMIN B12-BINDING PROTEIN"/>
    <property type="match status" value="1"/>
</dbReference>
<dbReference type="CDD" id="cd01144">
    <property type="entry name" value="BtuF"/>
    <property type="match status" value="1"/>
</dbReference>
<dbReference type="AlphaFoldDB" id="A0AAJ4NLQ6"/>
<name>A0AAJ4NLQ6_PRORE</name>
<dbReference type="Proteomes" id="UP000682358">
    <property type="component" value="Chromosome"/>
</dbReference>
<dbReference type="Pfam" id="PF01497">
    <property type="entry name" value="Peripla_BP_2"/>
    <property type="match status" value="1"/>
</dbReference>
<comment type="caution">
    <text evidence="5">Lacks conserved residue(s) required for the propagation of feature annotation.</text>
</comment>